<keyword evidence="1" id="KW-0238">DNA-binding</keyword>
<dbReference type="PROSITE" id="PS00552">
    <property type="entry name" value="HTH_MERR_1"/>
    <property type="match status" value="1"/>
</dbReference>
<sequence length="195" mass="22285">MPHDDGTWRIGELARATGLTVRTLHHYDRLGLLSPRARTAGGHRCYSGADVRRLHHIVALRGLGLPLEEIGTLLDGEPDPAGLLRRQLDAVEERIRQAADLRARLLDVLDGLDRDAEPSARQLLHLIEETVMMNEPMTPEQFARLQETRERQMRDLSEEDRAALDRKRRDAWDALTPQEQERMAERRRRMLPAGG</sequence>
<evidence type="ECO:0000256" key="3">
    <source>
        <dbReference type="SAM" id="MobiDB-lite"/>
    </source>
</evidence>
<keyword evidence="2" id="KW-0175">Coiled coil</keyword>
<dbReference type="InterPro" id="IPR047057">
    <property type="entry name" value="MerR_fam"/>
</dbReference>
<feature type="coiled-coil region" evidence="2">
    <location>
        <begin position="81"/>
        <end position="108"/>
    </location>
</feature>
<dbReference type="PANTHER" id="PTHR30204">
    <property type="entry name" value="REDOX-CYCLING DRUG-SENSING TRANSCRIPTIONAL ACTIVATOR SOXR"/>
    <property type="match status" value="1"/>
</dbReference>
<comment type="caution">
    <text evidence="5">The sequence shown here is derived from an EMBL/GenBank/DDBJ whole genome shotgun (WGS) entry which is preliminary data.</text>
</comment>
<name>A0ABS7FM14_9ACTN</name>
<dbReference type="PRINTS" id="PR00040">
    <property type="entry name" value="HTHMERR"/>
</dbReference>
<evidence type="ECO:0000313" key="5">
    <source>
        <dbReference type="EMBL" id="MBW8481394.1"/>
    </source>
</evidence>
<evidence type="ECO:0000313" key="6">
    <source>
        <dbReference type="Proteomes" id="UP000774570"/>
    </source>
</evidence>
<dbReference type="PROSITE" id="PS50937">
    <property type="entry name" value="HTH_MERR_2"/>
    <property type="match status" value="1"/>
</dbReference>
<dbReference type="PANTHER" id="PTHR30204:SF96">
    <property type="entry name" value="CHROMOSOME-ANCHORING PROTEIN RACA"/>
    <property type="match status" value="1"/>
</dbReference>
<proteinExistence type="predicted"/>
<dbReference type="SMART" id="SM00422">
    <property type="entry name" value="HTH_MERR"/>
    <property type="match status" value="1"/>
</dbReference>
<dbReference type="SUPFAM" id="SSF46955">
    <property type="entry name" value="Putative DNA-binding domain"/>
    <property type="match status" value="1"/>
</dbReference>
<dbReference type="Gene3D" id="1.10.1660.10">
    <property type="match status" value="1"/>
</dbReference>
<dbReference type="InterPro" id="IPR000551">
    <property type="entry name" value="MerR-type_HTH_dom"/>
</dbReference>
<feature type="domain" description="HTH merR-type" evidence="4">
    <location>
        <begin position="7"/>
        <end position="76"/>
    </location>
</feature>
<evidence type="ECO:0000256" key="2">
    <source>
        <dbReference type="SAM" id="Coils"/>
    </source>
</evidence>
<dbReference type="EMBL" id="JAIBOA010000002">
    <property type="protein sequence ID" value="MBW8481394.1"/>
    <property type="molecule type" value="Genomic_DNA"/>
</dbReference>
<feature type="region of interest" description="Disordered" evidence="3">
    <location>
        <begin position="151"/>
        <end position="195"/>
    </location>
</feature>
<dbReference type="Pfam" id="PF13411">
    <property type="entry name" value="MerR_1"/>
    <property type="match status" value="1"/>
</dbReference>
<evidence type="ECO:0000256" key="1">
    <source>
        <dbReference type="ARBA" id="ARBA00023125"/>
    </source>
</evidence>
<organism evidence="5 6">
    <name type="scientific">Actinomadura parmotrematis</name>
    <dbReference type="NCBI Taxonomy" id="2864039"/>
    <lineage>
        <taxon>Bacteria</taxon>
        <taxon>Bacillati</taxon>
        <taxon>Actinomycetota</taxon>
        <taxon>Actinomycetes</taxon>
        <taxon>Streptosporangiales</taxon>
        <taxon>Thermomonosporaceae</taxon>
        <taxon>Actinomadura</taxon>
    </lineage>
</organism>
<evidence type="ECO:0000259" key="4">
    <source>
        <dbReference type="PROSITE" id="PS50937"/>
    </source>
</evidence>
<dbReference type="Proteomes" id="UP000774570">
    <property type="component" value="Unassembled WGS sequence"/>
</dbReference>
<dbReference type="RefSeq" id="WP_220163106.1">
    <property type="nucleotide sequence ID" value="NZ_JAIBOA010000002.1"/>
</dbReference>
<keyword evidence="6" id="KW-1185">Reference proteome</keyword>
<accession>A0ABS7FM14</accession>
<feature type="compositionally biased region" description="Basic residues" evidence="3">
    <location>
        <begin position="185"/>
        <end position="195"/>
    </location>
</feature>
<reference evidence="5 6" key="1">
    <citation type="submission" date="2021-07" db="EMBL/GenBank/DDBJ databases">
        <title>Actinomadura sp. PM05-2 isolated from lichen.</title>
        <authorList>
            <person name="Somphong A."/>
            <person name="Phongsopitanun W."/>
            <person name="Tanasupawat S."/>
            <person name="Peongsungnone V."/>
        </authorList>
    </citation>
    <scope>NUCLEOTIDE SEQUENCE [LARGE SCALE GENOMIC DNA]</scope>
    <source>
        <strain evidence="5 6">PM05-2</strain>
    </source>
</reference>
<feature type="compositionally biased region" description="Basic and acidic residues" evidence="3">
    <location>
        <begin position="151"/>
        <end position="172"/>
    </location>
</feature>
<gene>
    <name evidence="5" type="ORF">K1Y72_03350</name>
</gene>
<protein>
    <submittedName>
        <fullName evidence="5">MerR family transcriptional regulator</fullName>
    </submittedName>
</protein>
<dbReference type="InterPro" id="IPR009061">
    <property type="entry name" value="DNA-bd_dom_put_sf"/>
</dbReference>